<dbReference type="FunFam" id="3.30.1250.10:FF:000001">
    <property type="entry name" value="SBDS, ribosome maturation factor"/>
    <property type="match status" value="1"/>
</dbReference>
<dbReference type="PROSITE" id="PS01267">
    <property type="entry name" value="UPF0023"/>
    <property type="match status" value="1"/>
</dbReference>
<dbReference type="EMBL" id="QQZK01000068">
    <property type="protein sequence ID" value="KAF5098806.1"/>
    <property type="molecule type" value="Genomic_DNA"/>
</dbReference>
<evidence type="ECO:0000313" key="13">
    <source>
        <dbReference type="EMBL" id="KAF5098806.1"/>
    </source>
</evidence>
<evidence type="ECO:0000256" key="8">
    <source>
        <dbReference type="ARBA" id="ARBA00071414"/>
    </source>
</evidence>
<reference evidence="13" key="3">
    <citation type="submission" date="2020-01" db="EMBL/GenBank/DDBJ databases">
        <authorList>
            <person name="Perkins V."/>
            <person name="Lessard M.-H."/>
            <person name="Dugat-Bony E."/>
            <person name="Frenette M."/>
            <person name="Labrie S."/>
        </authorList>
    </citation>
    <scope>NUCLEOTIDE SEQUENCE</scope>
    <source>
        <strain evidence="13">LMA-70</strain>
    </source>
</reference>
<dbReference type="GO" id="GO:0005634">
    <property type="term" value="C:nucleus"/>
    <property type="evidence" value="ECO:0007669"/>
    <property type="project" value="UniProtKB-SubCell"/>
</dbReference>
<dbReference type="InterPro" id="IPR019783">
    <property type="entry name" value="SDO1/SBDS_N"/>
</dbReference>
<dbReference type="InterPro" id="IPR037188">
    <property type="entry name" value="Sdo1/SBDS_central_sf"/>
</dbReference>
<dbReference type="InterPro" id="IPR036786">
    <property type="entry name" value="Ribosome_mat_SBDS_N_sf"/>
</dbReference>
<evidence type="ECO:0000256" key="7">
    <source>
        <dbReference type="ARBA" id="ARBA00049708"/>
    </source>
</evidence>
<feature type="domain" description="Ribosome maturation protein SDO1/SBDS central" evidence="10">
    <location>
        <begin position="112"/>
        <end position="172"/>
    </location>
</feature>
<evidence type="ECO:0000259" key="10">
    <source>
        <dbReference type="Pfam" id="PF09377"/>
    </source>
</evidence>
<accession>A0A0J9XH12</accession>
<dbReference type="SUPFAM" id="SSF109728">
    <property type="entry name" value="Hypothetical protein AF0491, middle domain"/>
    <property type="match status" value="1"/>
</dbReference>
<evidence type="ECO:0000256" key="2">
    <source>
        <dbReference type="ARBA" id="ARBA00004496"/>
    </source>
</evidence>
<evidence type="ECO:0000256" key="5">
    <source>
        <dbReference type="ARBA" id="ARBA00022517"/>
    </source>
</evidence>
<evidence type="ECO:0000259" key="11">
    <source>
        <dbReference type="Pfam" id="PF20268"/>
    </source>
</evidence>
<sequence length="253" mass="28523">MPINQPSGQIKLTNVSMVRMRKGKKRFEIACYQNKVQDWRKGVEKDLDEVLQIPQVFFNVSKGQVASQEDLKAAFNTTDVNKVILEILNKGELQVGGKERQQQASQIRAETLQMVAAKCVNPTNKRPYPVTIIEKAVAELGFNFVSNKPAKSQALEVIRLLVAQQVIPIVRARMKVRITVDKDDKVSKYKASIKELFVEVEDEESGKNNWELLGFIDPGTFRKLDELVRTESKGKASMEVLDTAAIQQGDQSF</sequence>
<dbReference type="PANTHER" id="PTHR10927:SF1">
    <property type="entry name" value="RIBOSOME MATURATION PROTEIN SBDS"/>
    <property type="match status" value="1"/>
</dbReference>
<comment type="subunit">
    <text evidence="7">Associates with the 60S ribosomal subunit.</text>
</comment>
<dbReference type="OrthoDB" id="10253092at2759"/>
<dbReference type="Gene3D" id="3.30.1250.10">
    <property type="entry name" value="Ribosome maturation protein SBDS, N-terminal domain"/>
    <property type="match status" value="1"/>
</dbReference>
<name>A0A0J9XH12_GEOCN</name>
<dbReference type="Proteomes" id="UP000750522">
    <property type="component" value="Unassembled WGS sequence"/>
</dbReference>
<reference evidence="12 14" key="1">
    <citation type="submission" date="2014-03" db="EMBL/GenBank/DDBJ databases">
        <authorList>
            <person name="Casaregola S."/>
        </authorList>
    </citation>
    <scope>NUCLEOTIDE SEQUENCE [LARGE SCALE GENOMIC DNA]</scope>
    <source>
        <strain evidence="12 14">CLIB 918</strain>
    </source>
</reference>
<dbReference type="GO" id="GO:0005737">
    <property type="term" value="C:cytoplasm"/>
    <property type="evidence" value="ECO:0007669"/>
    <property type="project" value="UniProtKB-SubCell"/>
</dbReference>
<dbReference type="PANTHER" id="PTHR10927">
    <property type="entry name" value="RIBOSOME MATURATION PROTEIN SBDS"/>
    <property type="match status" value="1"/>
</dbReference>
<dbReference type="InterPro" id="IPR039100">
    <property type="entry name" value="Sdo1/SBDS-like"/>
</dbReference>
<dbReference type="SUPFAM" id="SSF89895">
    <property type="entry name" value="FYSH domain"/>
    <property type="match status" value="1"/>
</dbReference>
<dbReference type="GO" id="GO:0042256">
    <property type="term" value="P:cytosolic ribosome assembly"/>
    <property type="evidence" value="ECO:0007669"/>
    <property type="project" value="InterPro"/>
</dbReference>
<dbReference type="EMBL" id="CCBN010000016">
    <property type="protein sequence ID" value="CDO56632.1"/>
    <property type="molecule type" value="Genomic_DNA"/>
</dbReference>
<dbReference type="Pfam" id="PF09377">
    <property type="entry name" value="SBDS_domain_II"/>
    <property type="match status" value="1"/>
</dbReference>
<dbReference type="Proteomes" id="UP000242525">
    <property type="component" value="Unassembled WGS sequence"/>
</dbReference>
<keyword evidence="4" id="KW-0963">Cytoplasm</keyword>
<evidence type="ECO:0000256" key="4">
    <source>
        <dbReference type="ARBA" id="ARBA00022490"/>
    </source>
</evidence>
<dbReference type="NCBIfam" id="TIGR00291">
    <property type="entry name" value="RNA_SBDS"/>
    <property type="match status" value="1"/>
</dbReference>
<evidence type="ECO:0000259" key="9">
    <source>
        <dbReference type="Pfam" id="PF01172"/>
    </source>
</evidence>
<dbReference type="InterPro" id="IPR046928">
    <property type="entry name" value="SDO1/SBDS_C"/>
</dbReference>
<dbReference type="Gene3D" id="1.10.10.900">
    <property type="entry name" value="SBDS protein C-terminal domain, subdomain 1"/>
    <property type="match status" value="1"/>
</dbReference>
<dbReference type="STRING" id="1173061.A0A0J9XH12"/>
<dbReference type="InterPro" id="IPR018023">
    <property type="entry name" value="Ribosome_mat_SBDS_CS"/>
</dbReference>
<protein>
    <recommendedName>
        <fullName evidence="8">Ribosome maturation protein SDO1</fullName>
    </recommendedName>
</protein>
<evidence type="ECO:0000313" key="14">
    <source>
        <dbReference type="Proteomes" id="UP000242525"/>
    </source>
</evidence>
<keyword evidence="14" id="KW-1185">Reference proteome</keyword>
<comment type="similarity">
    <text evidence="3">Belongs to the SDO1/SBDS family.</text>
</comment>
<comment type="subcellular location">
    <subcellularLocation>
        <location evidence="2">Cytoplasm</location>
    </subcellularLocation>
    <subcellularLocation>
        <location evidence="1">Nucleus</location>
    </subcellularLocation>
</comment>
<evidence type="ECO:0000313" key="12">
    <source>
        <dbReference type="EMBL" id="CDO56632.1"/>
    </source>
</evidence>
<dbReference type="Gene3D" id="3.30.70.240">
    <property type="match status" value="1"/>
</dbReference>
<dbReference type="Pfam" id="PF01172">
    <property type="entry name" value="SBDS_N"/>
    <property type="match status" value="1"/>
</dbReference>
<dbReference type="Pfam" id="PF20268">
    <property type="entry name" value="SBDS_C"/>
    <property type="match status" value="1"/>
</dbReference>
<organism evidence="12 14">
    <name type="scientific">Geotrichum candidum</name>
    <name type="common">Oospora lactis</name>
    <name type="synonym">Dipodascus geotrichum</name>
    <dbReference type="NCBI Taxonomy" id="1173061"/>
    <lineage>
        <taxon>Eukaryota</taxon>
        <taxon>Fungi</taxon>
        <taxon>Dikarya</taxon>
        <taxon>Ascomycota</taxon>
        <taxon>Saccharomycotina</taxon>
        <taxon>Dipodascomycetes</taxon>
        <taxon>Dipodascales</taxon>
        <taxon>Dipodascaceae</taxon>
        <taxon>Geotrichum</taxon>
    </lineage>
</organism>
<dbReference type="InterPro" id="IPR018978">
    <property type="entry name" value="SDO1/SBDS_central"/>
</dbReference>
<feature type="domain" description="Ribosome maturation protein SDO1/SBDS C-terminal" evidence="11">
    <location>
        <begin position="174"/>
        <end position="242"/>
    </location>
</feature>
<reference evidence="13" key="2">
    <citation type="journal article" date="2020" name="Front. Microbiol.">
        <title>Phenotypic and Genetic Characterization of the Cheese Ripening Yeast Geotrichum candidum.</title>
        <authorList>
            <person name="Perkins V."/>
            <person name="Vignola S."/>
            <person name="Lessard M.H."/>
            <person name="Plante P.L."/>
            <person name="Corbeil J."/>
            <person name="Dugat-Bony E."/>
            <person name="Frenette M."/>
            <person name="Labrie S."/>
        </authorList>
    </citation>
    <scope>NUCLEOTIDE SEQUENCE</scope>
    <source>
        <strain evidence="13">LMA-70</strain>
    </source>
</reference>
<keyword evidence="5" id="KW-0690">Ribosome biogenesis</keyword>
<evidence type="ECO:0000256" key="1">
    <source>
        <dbReference type="ARBA" id="ARBA00004123"/>
    </source>
</evidence>
<dbReference type="InterPro" id="IPR002140">
    <property type="entry name" value="Sdo1/SBDS"/>
</dbReference>
<dbReference type="AlphaFoldDB" id="A0A0J9XH12"/>
<keyword evidence="6" id="KW-0539">Nucleus</keyword>
<feature type="domain" description="Ribosome maturation protein SDO1/SBDS N-terminal" evidence="9">
    <location>
        <begin position="14"/>
        <end position="100"/>
    </location>
</feature>
<comment type="caution">
    <text evidence="12">The sequence shown here is derived from an EMBL/GenBank/DDBJ whole genome shotgun (WGS) entry which is preliminary data.</text>
</comment>
<gene>
    <name evidence="12" type="ORF">BN980_GECA16s00582g</name>
    <name evidence="13" type="ORF">DV451_003244</name>
</gene>
<evidence type="ECO:0000256" key="6">
    <source>
        <dbReference type="ARBA" id="ARBA00023242"/>
    </source>
</evidence>
<proteinExistence type="inferred from homology"/>
<evidence type="ECO:0000256" key="3">
    <source>
        <dbReference type="ARBA" id="ARBA00007433"/>
    </source>
</evidence>